<dbReference type="HOGENOM" id="CLU_022453_3_0_1"/>
<evidence type="ECO:0000256" key="3">
    <source>
        <dbReference type="ARBA" id="ARBA00022801"/>
    </source>
</evidence>
<keyword evidence="2" id="KW-0540">Nuclease</keyword>
<dbReference type="GO" id="GO:0003676">
    <property type="term" value="F:nucleic acid binding"/>
    <property type="evidence" value="ECO:0007669"/>
    <property type="project" value="InterPro"/>
</dbReference>
<gene>
    <name evidence="7" type="ORF">Moror_230</name>
</gene>
<accession>V2Y147</accession>
<dbReference type="Pfam" id="PF00929">
    <property type="entry name" value="RNase_T"/>
    <property type="match status" value="1"/>
</dbReference>
<dbReference type="AlphaFoldDB" id="V2Y147"/>
<evidence type="ECO:0000259" key="6">
    <source>
        <dbReference type="SMART" id="SM00479"/>
    </source>
</evidence>
<dbReference type="GO" id="GO:0005634">
    <property type="term" value="C:nucleus"/>
    <property type="evidence" value="ECO:0007669"/>
    <property type="project" value="TreeGrafter"/>
</dbReference>
<feature type="domain" description="Exonuclease" evidence="6">
    <location>
        <begin position="1"/>
        <end position="144"/>
    </location>
</feature>
<dbReference type="GO" id="GO:0004527">
    <property type="term" value="F:exonuclease activity"/>
    <property type="evidence" value="ECO:0007669"/>
    <property type="project" value="UniProtKB-KW"/>
</dbReference>
<evidence type="ECO:0000313" key="8">
    <source>
        <dbReference type="Proteomes" id="UP000017559"/>
    </source>
</evidence>
<dbReference type="InterPro" id="IPR047021">
    <property type="entry name" value="REXO1/3/4-like"/>
</dbReference>
<organism evidence="7 8">
    <name type="scientific">Moniliophthora roreri (strain MCA 2997)</name>
    <name type="common">Cocoa frosty pod rot fungus</name>
    <name type="synonym">Crinipellis roreri</name>
    <dbReference type="NCBI Taxonomy" id="1381753"/>
    <lineage>
        <taxon>Eukaryota</taxon>
        <taxon>Fungi</taxon>
        <taxon>Dikarya</taxon>
        <taxon>Basidiomycota</taxon>
        <taxon>Agaricomycotina</taxon>
        <taxon>Agaricomycetes</taxon>
        <taxon>Agaricomycetidae</taxon>
        <taxon>Agaricales</taxon>
        <taxon>Marasmiineae</taxon>
        <taxon>Marasmiaceae</taxon>
        <taxon>Moniliophthora</taxon>
    </lineage>
</organism>
<evidence type="ECO:0000256" key="5">
    <source>
        <dbReference type="ARBA" id="ARBA00025599"/>
    </source>
</evidence>
<dbReference type="EMBL" id="AWSO01000002">
    <property type="protein sequence ID" value="ESK98480.1"/>
    <property type="molecule type" value="Genomic_DNA"/>
</dbReference>
<protein>
    <submittedName>
        <fullName evidence="7">Rna exonuclease 4</fullName>
    </submittedName>
</protein>
<reference evidence="7 8" key="1">
    <citation type="journal article" date="2014" name="BMC Genomics">
        <title>Genome and secretome analysis of the hemibiotrophic fungal pathogen, Moniliophthora roreri, which causes frosty pod rot disease of cacao: mechanisms of the biotrophic and necrotrophic phases.</title>
        <authorList>
            <person name="Meinhardt L.W."/>
            <person name="Costa G.G.L."/>
            <person name="Thomazella D.P.T."/>
            <person name="Teixeira P.J.P.L."/>
            <person name="Carazzolle M.F."/>
            <person name="Schuster S.C."/>
            <person name="Carlson J.E."/>
            <person name="Guiltinan M.J."/>
            <person name="Mieczkowski P."/>
            <person name="Farmer A."/>
            <person name="Ramaraj T."/>
            <person name="Crozier J."/>
            <person name="Davis R.E."/>
            <person name="Shao J."/>
            <person name="Melnick R.L."/>
            <person name="Pereira G.A.G."/>
            <person name="Bailey B.A."/>
        </authorList>
    </citation>
    <scope>NUCLEOTIDE SEQUENCE [LARGE SCALE GENOMIC DNA]</scope>
    <source>
        <strain evidence="7 8">MCA 2997</strain>
    </source>
</reference>
<dbReference type="InterPro" id="IPR013520">
    <property type="entry name" value="Ribonucl_H"/>
</dbReference>
<keyword evidence="4 7" id="KW-0269">Exonuclease</keyword>
<dbReference type="OrthoDB" id="8191639at2759"/>
<dbReference type="SUPFAM" id="SSF53098">
    <property type="entry name" value="Ribonuclease H-like"/>
    <property type="match status" value="1"/>
</dbReference>
<evidence type="ECO:0000256" key="1">
    <source>
        <dbReference type="ARBA" id="ARBA00022552"/>
    </source>
</evidence>
<dbReference type="KEGG" id="mrr:Moror_230"/>
<dbReference type="InterPro" id="IPR012337">
    <property type="entry name" value="RNaseH-like_sf"/>
</dbReference>
<dbReference type="GO" id="GO:0006364">
    <property type="term" value="P:rRNA processing"/>
    <property type="evidence" value="ECO:0007669"/>
    <property type="project" value="UniProtKB-KW"/>
</dbReference>
<dbReference type="Gene3D" id="3.30.420.10">
    <property type="entry name" value="Ribonuclease H-like superfamily/Ribonuclease H"/>
    <property type="match status" value="1"/>
</dbReference>
<evidence type="ECO:0000313" key="7">
    <source>
        <dbReference type="EMBL" id="ESK98480.1"/>
    </source>
</evidence>
<dbReference type="STRING" id="1381753.V2Y147"/>
<dbReference type="PANTHER" id="PTHR12801:SF45">
    <property type="entry name" value="RNA EXONUCLEASE 4"/>
    <property type="match status" value="1"/>
</dbReference>
<dbReference type="InterPro" id="IPR036397">
    <property type="entry name" value="RNaseH_sf"/>
</dbReference>
<keyword evidence="3" id="KW-0378">Hydrolase</keyword>
<comment type="function">
    <text evidence="5">Exoribonuclease involved in ribosome biosynthesis. Involved in the processing of ITS1, the internal transcribed spacer localized between the 18S and 5.8S rRNAs.</text>
</comment>
<sequence length="165" mass="18899">MVARVSLASYYGEKLLDTFVRPTHTIFDYRASTTNLTPANLYNAPSFQEVQQEVAAIIRNKVVVGHKLWMFLSIMGLSHPALRTRDLALFLPLRRKLKSRRVVELEILVRVYMGRNLGIVFEDPLENARASMDLFRSCQDLFEGLVAEGCWPCNLPPSQFAQYFT</sequence>
<keyword evidence="1" id="KW-0698">rRNA processing</keyword>
<evidence type="ECO:0000256" key="4">
    <source>
        <dbReference type="ARBA" id="ARBA00022839"/>
    </source>
</evidence>
<proteinExistence type="predicted"/>
<name>V2Y147_MONRO</name>
<evidence type="ECO:0000256" key="2">
    <source>
        <dbReference type="ARBA" id="ARBA00022722"/>
    </source>
</evidence>
<comment type="caution">
    <text evidence="7">The sequence shown here is derived from an EMBL/GenBank/DDBJ whole genome shotgun (WGS) entry which is preliminary data.</text>
</comment>
<dbReference type="SMART" id="SM00479">
    <property type="entry name" value="EXOIII"/>
    <property type="match status" value="1"/>
</dbReference>
<dbReference type="PANTHER" id="PTHR12801">
    <property type="entry name" value="RNA EXONUCLEASE REXO1 / RECO3 FAMILY MEMBER-RELATED"/>
    <property type="match status" value="1"/>
</dbReference>
<keyword evidence="8" id="KW-1185">Reference proteome</keyword>
<dbReference type="Proteomes" id="UP000017559">
    <property type="component" value="Unassembled WGS sequence"/>
</dbReference>